<feature type="domain" description="Protein kinase" evidence="2">
    <location>
        <begin position="1"/>
        <end position="84"/>
    </location>
</feature>
<evidence type="ECO:0000313" key="4">
    <source>
        <dbReference type="Proteomes" id="UP000001357"/>
    </source>
</evidence>
<dbReference type="InterPro" id="IPR011009">
    <property type="entry name" value="Kinase-like_dom_sf"/>
</dbReference>
<dbReference type="RefSeq" id="XP_001743578.1">
    <property type="nucleotide sequence ID" value="XM_001743526.1"/>
</dbReference>
<dbReference type="PROSITE" id="PS50011">
    <property type="entry name" value="PROTEIN_KINASE_DOM"/>
    <property type="match status" value="1"/>
</dbReference>
<keyword evidence="1" id="KW-0812">Transmembrane</keyword>
<dbReference type="KEGG" id="mbr:MONBRDRAFT_3511"/>
<keyword evidence="1" id="KW-1133">Transmembrane helix</keyword>
<dbReference type="GO" id="GO:0005524">
    <property type="term" value="F:ATP binding"/>
    <property type="evidence" value="ECO:0007669"/>
    <property type="project" value="InterPro"/>
</dbReference>
<dbReference type="EMBL" id="CH991545">
    <property type="protein sequence ID" value="EDQ91156.1"/>
    <property type="molecule type" value="Genomic_DNA"/>
</dbReference>
<evidence type="ECO:0000259" key="2">
    <source>
        <dbReference type="PROSITE" id="PS50011"/>
    </source>
</evidence>
<evidence type="ECO:0000313" key="3">
    <source>
        <dbReference type="EMBL" id="EDQ91156.1"/>
    </source>
</evidence>
<dbReference type="PANTHER" id="PTHR24416:SF611">
    <property type="entry name" value="TYROSINE-PROTEIN KINASE TRANSMEMBRANE RECEPTOR ROR"/>
    <property type="match status" value="1"/>
</dbReference>
<dbReference type="STRING" id="81824.A9USZ8"/>
<evidence type="ECO:0000256" key="1">
    <source>
        <dbReference type="SAM" id="Phobius"/>
    </source>
</evidence>
<dbReference type="Pfam" id="PF07714">
    <property type="entry name" value="PK_Tyr_Ser-Thr"/>
    <property type="match status" value="1"/>
</dbReference>
<dbReference type="GeneID" id="5889046"/>
<sequence length="84" mass="9681">PIKWLALEAIEKHQYTHASDVFAWGVFVWFVFSYGAAPWAVYTAVETVLALSRGDRLQRPPACPHRLYELLLSCWESDPDFRPS</sequence>
<gene>
    <name evidence="3" type="ORF">MONBRDRAFT_3511</name>
</gene>
<dbReference type="eggNOG" id="KOG1025">
    <property type="taxonomic scope" value="Eukaryota"/>
</dbReference>
<dbReference type="GO" id="GO:0004672">
    <property type="term" value="F:protein kinase activity"/>
    <property type="evidence" value="ECO:0007669"/>
    <property type="project" value="InterPro"/>
</dbReference>
<feature type="non-terminal residue" evidence="3">
    <location>
        <position position="1"/>
    </location>
</feature>
<protein>
    <recommendedName>
        <fullName evidence="2">Protein kinase domain-containing protein</fullName>
    </recommendedName>
</protein>
<proteinExistence type="predicted"/>
<accession>A9USZ8</accession>
<name>A9USZ8_MONBE</name>
<dbReference type="SUPFAM" id="SSF56112">
    <property type="entry name" value="Protein kinase-like (PK-like)"/>
    <property type="match status" value="1"/>
</dbReference>
<dbReference type="Gene3D" id="1.10.510.10">
    <property type="entry name" value="Transferase(Phosphotransferase) domain 1"/>
    <property type="match status" value="1"/>
</dbReference>
<dbReference type="Proteomes" id="UP000001357">
    <property type="component" value="Unassembled WGS sequence"/>
</dbReference>
<reference evidence="3 4" key="1">
    <citation type="journal article" date="2008" name="Nature">
        <title>The genome of the choanoflagellate Monosiga brevicollis and the origin of metazoans.</title>
        <authorList>
            <consortium name="JGI Sequencing"/>
            <person name="King N."/>
            <person name="Westbrook M.J."/>
            <person name="Young S.L."/>
            <person name="Kuo A."/>
            <person name="Abedin M."/>
            <person name="Chapman J."/>
            <person name="Fairclough S."/>
            <person name="Hellsten U."/>
            <person name="Isogai Y."/>
            <person name="Letunic I."/>
            <person name="Marr M."/>
            <person name="Pincus D."/>
            <person name="Putnam N."/>
            <person name="Rokas A."/>
            <person name="Wright K.J."/>
            <person name="Zuzow R."/>
            <person name="Dirks W."/>
            <person name="Good M."/>
            <person name="Goodstein D."/>
            <person name="Lemons D."/>
            <person name="Li W."/>
            <person name="Lyons J.B."/>
            <person name="Morris A."/>
            <person name="Nichols S."/>
            <person name="Richter D.J."/>
            <person name="Salamov A."/>
            <person name="Bork P."/>
            <person name="Lim W.A."/>
            <person name="Manning G."/>
            <person name="Miller W.T."/>
            <person name="McGinnis W."/>
            <person name="Shapiro H."/>
            <person name="Tjian R."/>
            <person name="Grigoriev I.V."/>
            <person name="Rokhsar D."/>
        </authorList>
    </citation>
    <scope>NUCLEOTIDE SEQUENCE [LARGE SCALE GENOMIC DNA]</scope>
    <source>
        <strain evidence="4">MX1 / ATCC 50154</strain>
    </source>
</reference>
<organism evidence="3 4">
    <name type="scientific">Monosiga brevicollis</name>
    <name type="common">Choanoflagellate</name>
    <dbReference type="NCBI Taxonomy" id="81824"/>
    <lineage>
        <taxon>Eukaryota</taxon>
        <taxon>Choanoflagellata</taxon>
        <taxon>Craspedida</taxon>
        <taxon>Salpingoecidae</taxon>
        <taxon>Monosiga</taxon>
    </lineage>
</organism>
<dbReference type="InterPro" id="IPR001245">
    <property type="entry name" value="Ser-Thr/Tyr_kinase_cat_dom"/>
</dbReference>
<feature type="non-terminal residue" evidence="3">
    <location>
        <position position="84"/>
    </location>
</feature>
<dbReference type="PANTHER" id="PTHR24416">
    <property type="entry name" value="TYROSINE-PROTEIN KINASE RECEPTOR"/>
    <property type="match status" value="1"/>
</dbReference>
<dbReference type="InterPro" id="IPR000719">
    <property type="entry name" value="Prot_kinase_dom"/>
</dbReference>
<keyword evidence="1" id="KW-0472">Membrane</keyword>
<dbReference type="AlphaFoldDB" id="A9USZ8"/>
<dbReference type="InterPro" id="IPR050122">
    <property type="entry name" value="RTK"/>
</dbReference>
<feature type="transmembrane region" description="Helical" evidence="1">
    <location>
        <begin position="21"/>
        <end position="42"/>
    </location>
</feature>
<dbReference type="InParanoid" id="A9USZ8"/>
<dbReference type="PRINTS" id="PR00109">
    <property type="entry name" value="TYRKINASE"/>
</dbReference>
<keyword evidence="4" id="KW-1185">Reference proteome</keyword>